<name>A0A2X1PP59_HAEIF</name>
<proteinExistence type="predicted"/>
<evidence type="ECO:0000256" key="1">
    <source>
        <dbReference type="SAM" id="SignalP"/>
    </source>
</evidence>
<evidence type="ECO:0000313" key="3">
    <source>
        <dbReference type="Proteomes" id="UP000249936"/>
    </source>
</evidence>
<evidence type="ECO:0000313" key="2">
    <source>
        <dbReference type="EMBL" id="SPX42729.1"/>
    </source>
</evidence>
<keyword evidence="1" id="KW-0732">Signal</keyword>
<dbReference type="AlphaFoldDB" id="A0A2X1PP59"/>
<feature type="chain" id="PRO_5016122266" evidence="1">
    <location>
        <begin position="22"/>
        <end position="62"/>
    </location>
</feature>
<gene>
    <name evidence="2" type="primary">hxuA_5</name>
    <name evidence="2" type="ORF">NCTC11872_02374</name>
</gene>
<protein>
    <submittedName>
        <fullName evidence="2">Heme-hemopexin utilization protein A</fullName>
    </submittedName>
</protein>
<dbReference type="EMBL" id="UASK01000009">
    <property type="protein sequence ID" value="SPX42729.1"/>
    <property type="molecule type" value="Genomic_DNA"/>
</dbReference>
<dbReference type="Proteomes" id="UP000249936">
    <property type="component" value="Unassembled WGS sequence"/>
</dbReference>
<feature type="signal peptide" evidence="1">
    <location>
        <begin position="1"/>
        <end position="21"/>
    </location>
</feature>
<sequence length="62" mass="6910">MYKLNVISLIILTTYTGAAYASTQDLPQNPQIITGDATFSTTGNKMTIDQKKTHNSNRLEEF</sequence>
<reference evidence="2 3" key="1">
    <citation type="submission" date="2018-06" db="EMBL/GenBank/DDBJ databases">
        <authorList>
            <consortium name="Pathogen Informatics"/>
            <person name="Doyle S."/>
        </authorList>
    </citation>
    <scope>NUCLEOTIDE SEQUENCE [LARGE SCALE GENOMIC DNA]</scope>
    <source>
        <strain evidence="2 3">NCTC11872</strain>
    </source>
</reference>
<accession>A0A2X1PP59</accession>
<organism evidence="2 3">
    <name type="scientific">Haemophilus influenzae</name>
    <dbReference type="NCBI Taxonomy" id="727"/>
    <lineage>
        <taxon>Bacteria</taxon>
        <taxon>Pseudomonadati</taxon>
        <taxon>Pseudomonadota</taxon>
        <taxon>Gammaproteobacteria</taxon>
        <taxon>Pasteurellales</taxon>
        <taxon>Pasteurellaceae</taxon>
        <taxon>Haemophilus</taxon>
    </lineage>
</organism>